<dbReference type="EMBL" id="JBFAIH010000004">
    <property type="protein sequence ID" value="MEV0363081.1"/>
    <property type="molecule type" value="Genomic_DNA"/>
</dbReference>
<dbReference type="Proteomes" id="UP001551658">
    <property type="component" value="Unassembled WGS sequence"/>
</dbReference>
<accession>A0ABV3F5W7</accession>
<gene>
    <name evidence="1" type="ORF">AB0H72_10305</name>
</gene>
<proteinExistence type="predicted"/>
<name>A0ABV3F5W7_9NOCA</name>
<organism evidence="1 2">
    <name type="scientific">Nocardia fusca</name>
    <dbReference type="NCBI Taxonomy" id="941183"/>
    <lineage>
        <taxon>Bacteria</taxon>
        <taxon>Bacillati</taxon>
        <taxon>Actinomycetota</taxon>
        <taxon>Actinomycetes</taxon>
        <taxon>Mycobacteriales</taxon>
        <taxon>Nocardiaceae</taxon>
        <taxon>Nocardia</taxon>
    </lineage>
</organism>
<evidence type="ECO:0000313" key="1">
    <source>
        <dbReference type="EMBL" id="MEV0363081.1"/>
    </source>
</evidence>
<dbReference type="InterPro" id="IPR004378">
    <property type="entry name" value="F420H2_quin_Rdtase"/>
</dbReference>
<dbReference type="Gene3D" id="2.30.110.10">
    <property type="entry name" value="Electron Transport, Fmn-binding Protein, Chain A"/>
    <property type="match status" value="1"/>
</dbReference>
<keyword evidence="2" id="KW-1185">Reference proteome</keyword>
<comment type="caution">
    <text evidence="1">The sequence shown here is derived from an EMBL/GenBank/DDBJ whole genome shotgun (WGS) entry which is preliminary data.</text>
</comment>
<dbReference type="Pfam" id="PF04075">
    <property type="entry name" value="F420H2_quin_red"/>
    <property type="match status" value="1"/>
</dbReference>
<reference evidence="1 2" key="1">
    <citation type="submission" date="2024-06" db="EMBL/GenBank/DDBJ databases">
        <title>The Natural Products Discovery Center: Release of the First 8490 Sequenced Strains for Exploring Actinobacteria Biosynthetic Diversity.</title>
        <authorList>
            <person name="Kalkreuter E."/>
            <person name="Kautsar S.A."/>
            <person name="Yang D."/>
            <person name="Bader C.D."/>
            <person name="Teijaro C.N."/>
            <person name="Fluegel L."/>
            <person name="Davis C.M."/>
            <person name="Simpson J.R."/>
            <person name="Lauterbach L."/>
            <person name="Steele A.D."/>
            <person name="Gui C."/>
            <person name="Meng S."/>
            <person name="Li G."/>
            <person name="Viehrig K."/>
            <person name="Ye F."/>
            <person name="Su P."/>
            <person name="Kiefer A.F."/>
            <person name="Nichols A."/>
            <person name="Cepeda A.J."/>
            <person name="Yan W."/>
            <person name="Fan B."/>
            <person name="Jiang Y."/>
            <person name="Adhikari A."/>
            <person name="Zheng C.-J."/>
            <person name="Schuster L."/>
            <person name="Cowan T.M."/>
            <person name="Smanski M.J."/>
            <person name="Chevrette M.G."/>
            <person name="De Carvalho L.P.S."/>
            <person name="Shen B."/>
        </authorList>
    </citation>
    <scope>NUCLEOTIDE SEQUENCE [LARGE SCALE GENOMIC DNA]</scope>
    <source>
        <strain evidence="1 2">NPDC050671</strain>
    </source>
</reference>
<dbReference type="RefSeq" id="WP_357976657.1">
    <property type="nucleotide sequence ID" value="NZ_JBFAIH010000004.1"/>
</dbReference>
<evidence type="ECO:0000313" key="2">
    <source>
        <dbReference type="Proteomes" id="UP001551658"/>
    </source>
</evidence>
<dbReference type="InterPro" id="IPR012349">
    <property type="entry name" value="Split_barrel_FMN-bd"/>
</dbReference>
<protein>
    <submittedName>
        <fullName evidence="1">Nitroreductase/quinone reductase family protein</fullName>
    </submittedName>
</protein>
<sequence>MSTADTAGSNDSARDASLSHLPDHIRRAIEITPAAGTRERIIDITTVGRRTGRARRIEIFFYRAAGATYLCSGAAGAATDWRANLLADPGFTFHLVNGIRADLPARATPVTDPAERQAVLVEIVADLNQPHDPGTIRPTRIEDWADSRLMRISFRHRP</sequence>